<keyword evidence="10 12" id="KW-1133">Transmembrane helix</keyword>
<evidence type="ECO:0000256" key="12">
    <source>
        <dbReference type="RuleBase" id="RU363101"/>
    </source>
</evidence>
<keyword evidence="14" id="KW-1185">Reference proteome</keyword>
<keyword evidence="6 12" id="KW-1003">Cell membrane</keyword>
<dbReference type="EMBL" id="BSEC01000001">
    <property type="protein sequence ID" value="GLI91372.1"/>
    <property type="molecule type" value="Genomic_DNA"/>
</dbReference>
<comment type="subcellular location">
    <subcellularLocation>
        <location evidence="2 12">Cell inner membrane</location>
        <topology evidence="2 12">Single-pass membrane protein</topology>
    </subcellularLocation>
</comment>
<dbReference type="AlphaFoldDB" id="A0A9W6LQF3"/>
<evidence type="ECO:0000256" key="3">
    <source>
        <dbReference type="ARBA" id="ARBA00008741"/>
    </source>
</evidence>
<name>A0A9W6LQF3_9HYPH</name>
<keyword evidence="5 12" id="KW-0813">Transport</keyword>
<evidence type="ECO:0000256" key="4">
    <source>
        <dbReference type="ARBA" id="ARBA00016461"/>
    </source>
</evidence>
<keyword evidence="7 12" id="KW-0997">Cell inner membrane</keyword>
<keyword evidence="8 12" id="KW-0812">Transmembrane</keyword>
<feature type="transmembrane region" description="Helical" evidence="12">
    <location>
        <begin position="6"/>
        <end position="28"/>
    </location>
</feature>
<dbReference type="GO" id="GO:0015886">
    <property type="term" value="P:heme transport"/>
    <property type="evidence" value="ECO:0007669"/>
    <property type="project" value="InterPro"/>
</dbReference>
<protein>
    <recommendedName>
        <fullName evidence="4 12">Heme exporter protein D</fullName>
    </recommendedName>
</protein>
<comment type="similarity">
    <text evidence="3 12">Belongs to the CcmD/CycX/HelD family.</text>
</comment>
<evidence type="ECO:0000256" key="6">
    <source>
        <dbReference type="ARBA" id="ARBA00022475"/>
    </source>
</evidence>
<reference evidence="13" key="1">
    <citation type="journal article" date="2023" name="Int. J. Syst. Evol. Microbiol.">
        <title>Methylocystis iwaonis sp. nov., a type II methane-oxidizing bacterium from surface soil of a rice paddy field in Japan, and emended description of the genus Methylocystis (ex Whittenbury et al. 1970) Bowman et al. 1993.</title>
        <authorList>
            <person name="Kaise H."/>
            <person name="Sawadogo J.B."/>
            <person name="Alam M.S."/>
            <person name="Ueno C."/>
            <person name="Dianou D."/>
            <person name="Shinjo R."/>
            <person name="Asakawa S."/>
        </authorList>
    </citation>
    <scope>NUCLEOTIDE SEQUENCE</scope>
    <source>
        <strain evidence="13">LMG27198</strain>
    </source>
</reference>
<comment type="function">
    <text evidence="1 12">Required for the export of heme to the periplasm for the biogenesis of c-type cytochromes.</text>
</comment>
<evidence type="ECO:0000256" key="10">
    <source>
        <dbReference type="ARBA" id="ARBA00022989"/>
    </source>
</evidence>
<evidence type="ECO:0000313" key="14">
    <source>
        <dbReference type="Proteomes" id="UP001144323"/>
    </source>
</evidence>
<evidence type="ECO:0000256" key="5">
    <source>
        <dbReference type="ARBA" id="ARBA00022448"/>
    </source>
</evidence>
<dbReference type="GO" id="GO:0017004">
    <property type="term" value="P:cytochrome complex assembly"/>
    <property type="evidence" value="ECO:0007669"/>
    <property type="project" value="UniProtKB-KW"/>
</dbReference>
<dbReference type="Proteomes" id="UP001144323">
    <property type="component" value="Unassembled WGS sequence"/>
</dbReference>
<evidence type="ECO:0000256" key="9">
    <source>
        <dbReference type="ARBA" id="ARBA00022748"/>
    </source>
</evidence>
<dbReference type="InterPro" id="IPR007078">
    <property type="entry name" value="Haem_export_protD_CcmD"/>
</dbReference>
<keyword evidence="11 12" id="KW-0472">Membrane</keyword>
<accession>A0A9W6LQF3</accession>
<comment type="caution">
    <text evidence="13">The sequence shown here is derived from an EMBL/GenBank/DDBJ whole genome shotgun (WGS) entry which is preliminary data.</text>
</comment>
<sequence>MSEHASFVVLAYAIAFVTIGGMAARIILDYRRLRAELARFGARGQDGSDRAGGAA</sequence>
<keyword evidence="9 12" id="KW-0201">Cytochrome c-type biogenesis</keyword>
<dbReference type="GO" id="GO:0005886">
    <property type="term" value="C:plasma membrane"/>
    <property type="evidence" value="ECO:0007669"/>
    <property type="project" value="UniProtKB-SubCell"/>
</dbReference>
<evidence type="ECO:0000313" key="13">
    <source>
        <dbReference type="EMBL" id="GLI91372.1"/>
    </source>
</evidence>
<dbReference type="Pfam" id="PF04995">
    <property type="entry name" value="CcmD"/>
    <property type="match status" value="1"/>
</dbReference>
<evidence type="ECO:0000256" key="11">
    <source>
        <dbReference type="ARBA" id="ARBA00023136"/>
    </source>
</evidence>
<evidence type="ECO:0000256" key="8">
    <source>
        <dbReference type="ARBA" id="ARBA00022692"/>
    </source>
</evidence>
<proteinExistence type="inferred from homology"/>
<dbReference type="NCBIfam" id="TIGR03141">
    <property type="entry name" value="cytochro_ccmD"/>
    <property type="match status" value="1"/>
</dbReference>
<evidence type="ECO:0000256" key="2">
    <source>
        <dbReference type="ARBA" id="ARBA00004377"/>
    </source>
</evidence>
<evidence type="ECO:0000256" key="1">
    <source>
        <dbReference type="ARBA" id="ARBA00002442"/>
    </source>
</evidence>
<organism evidence="13 14">
    <name type="scientific">Methylocystis echinoides</name>
    <dbReference type="NCBI Taxonomy" id="29468"/>
    <lineage>
        <taxon>Bacteria</taxon>
        <taxon>Pseudomonadati</taxon>
        <taxon>Pseudomonadota</taxon>
        <taxon>Alphaproteobacteria</taxon>
        <taxon>Hyphomicrobiales</taxon>
        <taxon>Methylocystaceae</taxon>
        <taxon>Methylocystis</taxon>
    </lineage>
</organism>
<evidence type="ECO:0000256" key="7">
    <source>
        <dbReference type="ARBA" id="ARBA00022519"/>
    </source>
</evidence>
<gene>
    <name evidence="13" type="ORF">LMG27198_03640</name>
</gene>
<dbReference type="RefSeq" id="WP_281799985.1">
    <property type="nucleotide sequence ID" value="NZ_BSEC01000001.1"/>
</dbReference>